<evidence type="ECO:0000256" key="1">
    <source>
        <dbReference type="SAM" id="Phobius"/>
    </source>
</evidence>
<feature type="transmembrane region" description="Helical" evidence="1">
    <location>
        <begin position="12"/>
        <end position="35"/>
    </location>
</feature>
<organism evidence="2 3">
    <name type="scientific">Rheinheimera nanhaiensis E407-8</name>
    <dbReference type="NCBI Taxonomy" id="562729"/>
    <lineage>
        <taxon>Bacteria</taxon>
        <taxon>Pseudomonadati</taxon>
        <taxon>Pseudomonadota</taxon>
        <taxon>Gammaproteobacteria</taxon>
        <taxon>Chromatiales</taxon>
        <taxon>Chromatiaceae</taxon>
        <taxon>Rheinheimera</taxon>
    </lineage>
</organism>
<dbReference type="Proteomes" id="UP000004374">
    <property type="component" value="Unassembled WGS sequence"/>
</dbReference>
<proteinExistence type="predicted"/>
<keyword evidence="3" id="KW-1185">Reference proteome</keyword>
<accession>I1DUY4</accession>
<dbReference type="InterPro" id="IPR013362">
    <property type="entry name" value="Pilus_4_PilV"/>
</dbReference>
<comment type="caution">
    <text evidence="2">The sequence shown here is derived from an EMBL/GenBank/DDBJ whole genome shotgun (WGS) entry which is preliminary data.</text>
</comment>
<keyword evidence="1" id="KW-0472">Membrane</keyword>
<dbReference type="PROSITE" id="PS00409">
    <property type="entry name" value="PROKAR_NTER_METHYL"/>
    <property type="match status" value="1"/>
</dbReference>
<keyword evidence="1" id="KW-0812">Transmembrane</keyword>
<dbReference type="STRING" id="562729.RNAN_0832"/>
<keyword evidence="1" id="KW-1133">Transmembrane helix</keyword>
<evidence type="ECO:0000313" key="2">
    <source>
        <dbReference type="EMBL" id="GAB57862.1"/>
    </source>
</evidence>
<dbReference type="NCBIfam" id="TIGR02532">
    <property type="entry name" value="IV_pilin_GFxxxE"/>
    <property type="match status" value="1"/>
</dbReference>
<reference evidence="2 3" key="1">
    <citation type="journal article" date="2012" name="J. Bacteriol.">
        <title>Genome Sequence of the Protease-Producing Bacterium Rheinheimera nanhaiensis E407-8T, Isolated from Deep-Sea Sediment of the South China Sea.</title>
        <authorList>
            <person name="Zhang X.-Y."/>
            <person name="Zhang Y.-J."/>
            <person name="Qin Q.-L."/>
            <person name="Xie B.-B."/>
            <person name="Chen X.-L."/>
            <person name="Zhou B.-C."/>
            <person name="Zhang Y.-Z."/>
        </authorList>
    </citation>
    <scope>NUCLEOTIDE SEQUENCE [LARGE SCALE GENOMIC DNA]</scope>
    <source>
        <strain evidence="2 3">E407-8</strain>
    </source>
</reference>
<name>I1DUY4_9GAMM</name>
<dbReference type="AlphaFoldDB" id="I1DUY4"/>
<dbReference type="NCBIfam" id="TIGR02523">
    <property type="entry name" value="type_IV_pilV"/>
    <property type="match status" value="1"/>
</dbReference>
<sequence length="144" mass="15251">MPNLNLLVRQKGVSLLEVLIAVLVLGIGLLGVAALQSSGVRNVQSAHERTVATLVAHSLSENVRANIAAQRLGTSRLQADYLGDCDGGGSQHQLWSTQLKQRLGEGACLTAEVNGGQLLINVRWDDTRGVAGNGAMQLNYRVAL</sequence>
<dbReference type="InterPro" id="IPR012902">
    <property type="entry name" value="N_methyl_site"/>
</dbReference>
<dbReference type="Pfam" id="PF07963">
    <property type="entry name" value="N_methyl"/>
    <property type="match status" value="1"/>
</dbReference>
<gene>
    <name evidence="2" type="ORF">RNAN_0832</name>
</gene>
<protein>
    <submittedName>
        <fullName evidence="2">Pre-pilin leader sequence</fullName>
    </submittedName>
</protein>
<dbReference type="RefSeq" id="WP_008219022.1">
    <property type="nucleotide sequence ID" value="NZ_BAFK01000003.1"/>
</dbReference>
<dbReference type="EMBL" id="BAFK01000003">
    <property type="protein sequence ID" value="GAB57862.1"/>
    <property type="molecule type" value="Genomic_DNA"/>
</dbReference>
<evidence type="ECO:0000313" key="3">
    <source>
        <dbReference type="Proteomes" id="UP000004374"/>
    </source>
</evidence>